<dbReference type="GO" id="GO:0046872">
    <property type="term" value="F:metal ion binding"/>
    <property type="evidence" value="ECO:0007669"/>
    <property type="project" value="UniProtKB-UniRule"/>
</dbReference>
<dbReference type="InterPro" id="IPR000347">
    <property type="entry name" value="Metalthion_15p"/>
</dbReference>
<evidence type="ECO:0000313" key="5">
    <source>
        <dbReference type="EMBL" id="KAJ4764080.1"/>
    </source>
</evidence>
<evidence type="ECO:0000256" key="2">
    <source>
        <dbReference type="ARBA" id="ARBA00022723"/>
    </source>
</evidence>
<reference evidence="5" key="1">
    <citation type="submission" date="2022-08" db="EMBL/GenBank/DDBJ databases">
        <authorList>
            <person name="Marques A."/>
        </authorList>
    </citation>
    <scope>NUCLEOTIDE SEQUENCE</scope>
    <source>
        <strain evidence="5">RhyPub2mFocal</strain>
        <tissue evidence="5">Leaves</tissue>
    </source>
</reference>
<dbReference type="Pfam" id="PF01439">
    <property type="entry name" value="Metallothio_2"/>
    <property type="match status" value="1"/>
</dbReference>
<gene>
    <name evidence="5" type="ORF">LUZ62_074455</name>
</gene>
<keyword evidence="6" id="KW-1185">Reference proteome</keyword>
<protein>
    <recommendedName>
        <fullName evidence="4">Metallothionein-like protein</fullName>
    </recommendedName>
</protein>
<evidence type="ECO:0000256" key="3">
    <source>
        <dbReference type="ARBA" id="ARBA00022851"/>
    </source>
</evidence>
<proteinExistence type="inferred from homology"/>
<dbReference type="EMBL" id="JAMFTS010000004">
    <property type="protein sequence ID" value="KAJ4764080.1"/>
    <property type="molecule type" value="Genomic_DNA"/>
</dbReference>
<evidence type="ECO:0000313" key="6">
    <source>
        <dbReference type="Proteomes" id="UP001140206"/>
    </source>
</evidence>
<dbReference type="Proteomes" id="UP001140206">
    <property type="component" value="Chromosome 4"/>
</dbReference>
<dbReference type="PANTHER" id="PTHR33543">
    <property type="entry name" value="METALLOTHIONEIN-LIKE PROTEIN 2A"/>
    <property type="match status" value="1"/>
</dbReference>
<evidence type="ECO:0000256" key="1">
    <source>
        <dbReference type="ARBA" id="ARBA00005802"/>
    </source>
</evidence>
<name>A0AAV8D8E4_9POAL</name>
<comment type="similarity">
    <text evidence="1 4">Belongs to the metallothionein superfamily. Type 15 family.</text>
</comment>
<comment type="function">
    <text evidence="4">Metallothioneins have a high content of cysteine residues that bind various heavy metals.</text>
</comment>
<dbReference type="PANTHER" id="PTHR33543:SF37">
    <property type="entry name" value="METALLOTHIONEIN-LIKE PROTEIN 4B"/>
    <property type="match status" value="1"/>
</dbReference>
<comment type="caution">
    <text evidence="5">The sequence shown here is derived from an EMBL/GenBank/DDBJ whole genome shotgun (WGS) entry which is preliminary data.</text>
</comment>
<keyword evidence="2 4" id="KW-0479">Metal-binding</keyword>
<organism evidence="5 6">
    <name type="scientific">Rhynchospora pubera</name>
    <dbReference type="NCBI Taxonomy" id="906938"/>
    <lineage>
        <taxon>Eukaryota</taxon>
        <taxon>Viridiplantae</taxon>
        <taxon>Streptophyta</taxon>
        <taxon>Embryophyta</taxon>
        <taxon>Tracheophyta</taxon>
        <taxon>Spermatophyta</taxon>
        <taxon>Magnoliopsida</taxon>
        <taxon>Liliopsida</taxon>
        <taxon>Poales</taxon>
        <taxon>Cyperaceae</taxon>
        <taxon>Cyperoideae</taxon>
        <taxon>Rhynchosporeae</taxon>
        <taxon>Rhynchospora</taxon>
    </lineage>
</organism>
<dbReference type="AlphaFoldDB" id="A0AAV8D8E4"/>
<accession>A0AAV8D8E4</accession>
<evidence type="ECO:0000256" key="4">
    <source>
        <dbReference type="RuleBase" id="RU369052"/>
    </source>
</evidence>
<keyword evidence="3 4" id="KW-0480">Metal-thiolate cluster</keyword>
<sequence>MAPYQPPSINEGAINRPLLPLLNSSQACQKKRVHNHKLVSLILSYYKRMSCCGGNCGCGSGCKCGNGCSGCKMYPDLTGEHNSTTQTIIHEPPQPKRAFFDFEMEAGSENDGCGCKCGSNCSCGSNCACGK</sequence>